<proteinExistence type="predicted"/>
<name>Q3J3X3_CERS4</name>
<evidence type="ECO:0000313" key="1">
    <source>
        <dbReference type="EMBL" id="ABA78511.1"/>
    </source>
</evidence>
<dbReference type="OrthoDB" id="7478737at2"/>
<dbReference type="AlphaFoldDB" id="Q3J3X3"/>
<sequence>MRSAALRHLIQIQRKTELVDPSGEVVTLWGAVAVAHAELVQRTDRESATGFGESEAAHVTFRIRWRAGITTGDRIVTGDGRTFDIREVAEIGRRRGLELKAVAA</sequence>
<dbReference type="KEGG" id="rsp:RSP_6046"/>
<dbReference type="Pfam" id="PF05521">
    <property type="entry name" value="Phage_HCP"/>
    <property type="match status" value="1"/>
</dbReference>
<gene>
    <name evidence="1" type="ORF">RSP_6046</name>
</gene>
<dbReference type="RefSeq" id="WP_011337421.1">
    <property type="nucleotide sequence ID" value="NC_007493.2"/>
</dbReference>
<dbReference type="EnsemblBacteria" id="ABA78511">
    <property type="protein sequence ID" value="ABA78511"/>
    <property type="gene ID" value="RSP_6046"/>
</dbReference>
<dbReference type="eggNOG" id="COG5614">
    <property type="taxonomic scope" value="Bacteria"/>
</dbReference>
<dbReference type="Proteomes" id="UP000002703">
    <property type="component" value="Chromosome 1"/>
</dbReference>
<dbReference type="GeneID" id="3719889"/>
<keyword evidence="2" id="KW-1185">Reference proteome</keyword>
<dbReference type="NCBIfam" id="TIGR01563">
    <property type="entry name" value="gp16_SPP1"/>
    <property type="match status" value="1"/>
</dbReference>
<reference evidence="2" key="1">
    <citation type="submission" date="2005-09" db="EMBL/GenBank/DDBJ databases">
        <title>Complete sequence of chromosome 1 of Rhodobacter sphaeroides 2.4.1.</title>
        <authorList>
            <person name="Copeland A."/>
            <person name="Lucas S."/>
            <person name="Lapidus A."/>
            <person name="Barry K."/>
            <person name="Detter J.C."/>
            <person name="Glavina T."/>
            <person name="Hammon N."/>
            <person name="Israni S."/>
            <person name="Pitluck S."/>
            <person name="Richardson P."/>
            <person name="Mackenzie C."/>
            <person name="Choudhary M."/>
            <person name="Larimer F."/>
            <person name="Hauser L.J."/>
            <person name="Land M."/>
            <person name="Donohue T.J."/>
            <person name="Kaplan S."/>
        </authorList>
    </citation>
    <scope>NUCLEOTIDE SEQUENCE [LARGE SCALE GENOMIC DNA]</scope>
    <source>
        <strain evidence="2">ATCC 17023 / DSM 158 / JCM 6121 / CCUG 31486 / LMG 2827 / NBRC 12203 / NCIMB 8253 / ATH 2.4.1.</strain>
    </source>
</reference>
<dbReference type="STRING" id="272943.RSP_6046"/>
<dbReference type="InterPro" id="IPR008767">
    <property type="entry name" value="Phage_SPP1_head-tail_adaptor"/>
</dbReference>
<organism evidence="1 2">
    <name type="scientific">Cereibacter sphaeroides (strain ATCC 17023 / DSM 158 / JCM 6121 / CCUG 31486 / LMG 2827 / NBRC 12203 / NCIMB 8253 / ATH 2.4.1.)</name>
    <name type="common">Rhodobacter sphaeroides</name>
    <dbReference type="NCBI Taxonomy" id="272943"/>
    <lineage>
        <taxon>Bacteria</taxon>
        <taxon>Pseudomonadati</taxon>
        <taxon>Pseudomonadota</taxon>
        <taxon>Alphaproteobacteria</taxon>
        <taxon>Rhodobacterales</taxon>
        <taxon>Paracoccaceae</taxon>
        <taxon>Cereibacter</taxon>
    </lineage>
</organism>
<dbReference type="InterPro" id="IPR038666">
    <property type="entry name" value="SSP1_head-tail_sf"/>
</dbReference>
<protein>
    <submittedName>
        <fullName evidence="1">Phage head-tail adaptor, putative, SPP1 family</fullName>
    </submittedName>
</protein>
<evidence type="ECO:0000313" key="2">
    <source>
        <dbReference type="Proteomes" id="UP000002703"/>
    </source>
</evidence>
<dbReference type="EMBL" id="CP000143">
    <property type="protein sequence ID" value="ABA78511.1"/>
    <property type="molecule type" value="Genomic_DNA"/>
</dbReference>
<dbReference type="PATRIC" id="fig|272943.9.peg.1269"/>
<dbReference type="Gene3D" id="2.40.10.270">
    <property type="entry name" value="Bacteriophage SPP1 head-tail adaptor protein"/>
    <property type="match status" value="1"/>
</dbReference>
<accession>Q3J3X3</accession>